<evidence type="ECO:0000256" key="4">
    <source>
        <dbReference type="SAM" id="MobiDB-lite"/>
    </source>
</evidence>
<feature type="domain" description="Methyl-accepting transducer" evidence="5">
    <location>
        <begin position="37"/>
        <end position="260"/>
    </location>
</feature>
<dbReference type="Gene3D" id="1.20.120.30">
    <property type="entry name" value="Aspartate receptor, ligand-binding domain"/>
    <property type="match status" value="1"/>
</dbReference>
<dbReference type="SMART" id="SM00283">
    <property type="entry name" value="MA"/>
    <property type="match status" value="1"/>
</dbReference>
<dbReference type="Pfam" id="PF13682">
    <property type="entry name" value="CZB"/>
    <property type="match status" value="1"/>
</dbReference>
<comment type="subcellular location">
    <subcellularLocation>
        <location evidence="1">Membrane</location>
    </subcellularLocation>
</comment>
<dbReference type="GO" id="GO:0016020">
    <property type="term" value="C:membrane"/>
    <property type="evidence" value="ECO:0007669"/>
    <property type="project" value="UniProtKB-SubCell"/>
</dbReference>
<reference evidence="6 7" key="1">
    <citation type="submission" date="2016-10" db="EMBL/GenBank/DDBJ databases">
        <authorList>
            <person name="de Groot N.N."/>
        </authorList>
    </citation>
    <scope>NUCLEOTIDE SEQUENCE [LARGE SCALE GENOMIC DNA]</scope>
    <source>
        <strain evidence="6 7">DSM 14789</strain>
    </source>
</reference>
<sequence length="369" mass="40203">MLRLKKRTSMTERTGEKAYSQEREALLSRIATLESEKQLTRRVFENLTGFGESLVTLRESFADLSRLLTDNRQATERTAQESQASRGALEIIVAELASMNVRIGDTASQAATLNSDAERISDFVEIIDNISRQTNLLAFNASIEAARAGESGRGFAVVASEVRNLAGRTGGATVEIGDLIKHIQSQASDTDTHMRGNAHDADKLSGEANSVLERTGRLLSLSHESSVALGFAAMLSEIELANLEELQIKLEVYRVFMGLSNATAASFPSETECRLGRWYYEGEGSALFANAEGFRALEEPHRQVHVQAQEAVSHFHAGNQEAALVALAAMEQANLNVMTRLRLVMQRGRPASLTERAARSLPSPGLSVV</sequence>
<dbReference type="EMBL" id="FNGI01000012">
    <property type="protein sequence ID" value="SDM13050.1"/>
    <property type="molecule type" value="Genomic_DNA"/>
</dbReference>
<dbReference type="PANTHER" id="PTHR32089:SF112">
    <property type="entry name" value="LYSOZYME-LIKE PROTEIN-RELATED"/>
    <property type="match status" value="1"/>
</dbReference>
<name>A0A1G9QQA4_9GAMM</name>
<dbReference type="InterPro" id="IPR025991">
    <property type="entry name" value="Chemoreceptor_zinc-bind_dom"/>
</dbReference>
<evidence type="ECO:0000256" key="2">
    <source>
        <dbReference type="ARBA" id="ARBA00023224"/>
    </source>
</evidence>
<dbReference type="GO" id="GO:0006935">
    <property type="term" value="P:chemotaxis"/>
    <property type="evidence" value="ECO:0007669"/>
    <property type="project" value="UniProtKB-ARBA"/>
</dbReference>
<evidence type="ECO:0000313" key="6">
    <source>
        <dbReference type="EMBL" id="SDM13050.1"/>
    </source>
</evidence>
<proteinExistence type="predicted"/>
<dbReference type="PROSITE" id="PS50111">
    <property type="entry name" value="CHEMOTAXIS_TRANSDUC_2"/>
    <property type="match status" value="1"/>
</dbReference>
<dbReference type="InterPro" id="IPR004089">
    <property type="entry name" value="MCPsignal_dom"/>
</dbReference>
<dbReference type="Pfam" id="PF00015">
    <property type="entry name" value="MCPsignal"/>
    <property type="match status" value="1"/>
</dbReference>
<keyword evidence="6" id="KW-0675">Receptor</keyword>
<organism evidence="6 7">
    <name type="scientific">Modicisalibacter muralis</name>
    <dbReference type="NCBI Taxonomy" id="119000"/>
    <lineage>
        <taxon>Bacteria</taxon>
        <taxon>Pseudomonadati</taxon>
        <taxon>Pseudomonadota</taxon>
        <taxon>Gammaproteobacteria</taxon>
        <taxon>Oceanospirillales</taxon>
        <taxon>Halomonadaceae</taxon>
        <taxon>Modicisalibacter</taxon>
    </lineage>
</organism>
<protein>
    <submittedName>
        <fullName evidence="6">Chemoreceptor zinc-binding domain-containing protein</fullName>
    </submittedName>
</protein>
<dbReference type="STRING" id="119000.SAMN05661010_03443"/>
<evidence type="ECO:0000256" key="3">
    <source>
        <dbReference type="PROSITE-ProRule" id="PRU00284"/>
    </source>
</evidence>
<dbReference type="SUPFAM" id="SSF58104">
    <property type="entry name" value="Methyl-accepting chemotaxis protein (MCP) signaling domain"/>
    <property type="match status" value="1"/>
</dbReference>
<gene>
    <name evidence="6" type="ORF">SAMN05661010_03443</name>
</gene>
<keyword evidence="7" id="KW-1185">Reference proteome</keyword>
<dbReference type="Gene3D" id="6.10.250.3200">
    <property type="match status" value="1"/>
</dbReference>
<evidence type="ECO:0000256" key="1">
    <source>
        <dbReference type="ARBA" id="ARBA00004370"/>
    </source>
</evidence>
<evidence type="ECO:0000313" key="7">
    <source>
        <dbReference type="Proteomes" id="UP000198654"/>
    </source>
</evidence>
<dbReference type="PANTHER" id="PTHR32089">
    <property type="entry name" value="METHYL-ACCEPTING CHEMOTAXIS PROTEIN MCPB"/>
    <property type="match status" value="1"/>
</dbReference>
<dbReference type="RefSeq" id="WP_281242946.1">
    <property type="nucleotide sequence ID" value="NZ_FNGI01000012.1"/>
</dbReference>
<keyword evidence="2 3" id="KW-0807">Transducer</keyword>
<dbReference type="AlphaFoldDB" id="A0A1G9QQA4"/>
<evidence type="ECO:0000259" key="5">
    <source>
        <dbReference type="PROSITE" id="PS50111"/>
    </source>
</evidence>
<dbReference type="Proteomes" id="UP000198654">
    <property type="component" value="Unassembled WGS sequence"/>
</dbReference>
<feature type="compositionally biased region" description="Basic and acidic residues" evidence="4">
    <location>
        <begin position="190"/>
        <end position="205"/>
    </location>
</feature>
<feature type="region of interest" description="Disordered" evidence="4">
    <location>
        <begin position="187"/>
        <end position="206"/>
    </location>
</feature>
<accession>A0A1G9QQA4</accession>
<dbReference type="GO" id="GO:0007165">
    <property type="term" value="P:signal transduction"/>
    <property type="evidence" value="ECO:0007669"/>
    <property type="project" value="UniProtKB-KW"/>
</dbReference>